<reference evidence="1" key="1">
    <citation type="submission" date="2018-02" db="EMBL/GenBank/DDBJ databases">
        <title>Rhizophora mucronata_Transcriptome.</title>
        <authorList>
            <person name="Meera S.P."/>
            <person name="Sreeshan A."/>
            <person name="Augustine A."/>
        </authorList>
    </citation>
    <scope>NUCLEOTIDE SEQUENCE</scope>
    <source>
        <tissue evidence="1">Leaf</tissue>
    </source>
</reference>
<accession>A0A2P2NCP3</accession>
<dbReference type="EMBL" id="GGEC01059740">
    <property type="protein sequence ID" value="MBX40224.1"/>
    <property type="molecule type" value="Transcribed_RNA"/>
</dbReference>
<sequence>MKCLVEYNRAEQKSQPPLHATKGNLRVCSSIPADFSLGVILLRVSNCPGTR</sequence>
<name>A0A2P2NCP3_RHIMU</name>
<proteinExistence type="predicted"/>
<protein>
    <submittedName>
        <fullName evidence="1">Uncharacterized protein</fullName>
    </submittedName>
</protein>
<evidence type="ECO:0000313" key="1">
    <source>
        <dbReference type="EMBL" id="MBX40224.1"/>
    </source>
</evidence>
<organism evidence="1">
    <name type="scientific">Rhizophora mucronata</name>
    <name type="common">Asiatic mangrove</name>
    <dbReference type="NCBI Taxonomy" id="61149"/>
    <lineage>
        <taxon>Eukaryota</taxon>
        <taxon>Viridiplantae</taxon>
        <taxon>Streptophyta</taxon>
        <taxon>Embryophyta</taxon>
        <taxon>Tracheophyta</taxon>
        <taxon>Spermatophyta</taxon>
        <taxon>Magnoliopsida</taxon>
        <taxon>eudicotyledons</taxon>
        <taxon>Gunneridae</taxon>
        <taxon>Pentapetalae</taxon>
        <taxon>rosids</taxon>
        <taxon>fabids</taxon>
        <taxon>Malpighiales</taxon>
        <taxon>Rhizophoraceae</taxon>
        <taxon>Rhizophora</taxon>
    </lineage>
</organism>
<dbReference type="AlphaFoldDB" id="A0A2P2NCP3"/>